<feature type="transmembrane region" description="Helical" evidence="1">
    <location>
        <begin position="245"/>
        <end position="266"/>
    </location>
</feature>
<dbReference type="RefSeq" id="WP_303738882.1">
    <property type="nucleotide sequence ID" value="NZ_SUTK01000017.1"/>
</dbReference>
<dbReference type="InterPro" id="IPR037185">
    <property type="entry name" value="EmrE-like"/>
</dbReference>
<evidence type="ECO:0000259" key="2">
    <source>
        <dbReference type="Pfam" id="PF00892"/>
    </source>
</evidence>
<reference evidence="3" key="1">
    <citation type="submission" date="2019-04" db="EMBL/GenBank/DDBJ databases">
        <title>Evolution of Biomass-Degrading Anaerobic Consortia Revealed by Metagenomics.</title>
        <authorList>
            <person name="Peng X."/>
        </authorList>
    </citation>
    <scope>NUCLEOTIDE SEQUENCE</scope>
    <source>
        <strain evidence="3">SIG18</strain>
    </source>
</reference>
<feature type="transmembrane region" description="Helical" evidence="1">
    <location>
        <begin position="36"/>
        <end position="55"/>
    </location>
</feature>
<dbReference type="Proteomes" id="UP000783037">
    <property type="component" value="Unassembled WGS sequence"/>
</dbReference>
<name>A0A8T3VA73_9EURY</name>
<evidence type="ECO:0000313" key="3">
    <source>
        <dbReference type="EMBL" id="MBE6501779.1"/>
    </source>
</evidence>
<dbReference type="EMBL" id="SUTK01000017">
    <property type="protein sequence ID" value="MBE6501779.1"/>
    <property type="molecule type" value="Genomic_DNA"/>
</dbReference>
<dbReference type="Gene3D" id="1.10.3730.20">
    <property type="match status" value="1"/>
</dbReference>
<accession>A0A8T3VA73</accession>
<keyword evidence="1" id="KW-1133">Transmembrane helix</keyword>
<feature type="transmembrane region" description="Helical" evidence="1">
    <location>
        <begin position="272"/>
        <end position="289"/>
    </location>
</feature>
<dbReference type="AlphaFoldDB" id="A0A8T3VA73"/>
<dbReference type="InterPro" id="IPR000620">
    <property type="entry name" value="EamA_dom"/>
</dbReference>
<sequence>MKRIYLILPILAGMMFGSSGIFVRTLTQNGIDATTLLFLRFSIAIIPILIAILATDRELFKIDLKDIPLFLACSICIIGLNLCYNQSMNTVPLSLAAVLLSIAPIYVLVIAYFIFGEKITSKKFICMILAIFGCVLMTGILESDLGNVPMLGILSGIGAGLFWAIYLMASKKSMENGNHTFTILFYSIIFITIALIPFSDFGQISRFVFINPVLTIIFLILHSTFSFALPYILSTISLNYMDSGTSSIFLSGAEPFAALIFGLLIYSEIPTPLMFCGFILTIIAMMMLSRNDSKIP</sequence>
<protein>
    <submittedName>
        <fullName evidence="3">DMT family transporter</fullName>
    </submittedName>
</protein>
<keyword evidence="1" id="KW-0812">Transmembrane</keyword>
<keyword evidence="1" id="KW-0472">Membrane</keyword>
<feature type="transmembrane region" description="Helical" evidence="1">
    <location>
        <begin position="181"/>
        <end position="198"/>
    </location>
</feature>
<feature type="transmembrane region" description="Helical" evidence="1">
    <location>
        <begin position="210"/>
        <end position="233"/>
    </location>
</feature>
<feature type="transmembrane region" description="Helical" evidence="1">
    <location>
        <begin position="93"/>
        <end position="115"/>
    </location>
</feature>
<evidence type="ECO:0000256" key="1">
    <source>
        <dbReference type="SAM" id="Phobius"/>
    </source>
</evidence>
<feature type="transmembrane region" description="Helical" evidence="1">
    <location>
        <begin position="124"/>
        <end position="141"/>
    </location>
</feature>
<feature type="domain" description="EamA" evidence="2">
    <location>
        <begin position="5"/>
        <end position="138"/>
    </location>
</feature>
<feature type="domain" description="EamA" evidence="2">
    <location>
        <begin position="151"/>
        <end position="289"/>
    </location>
</feature>
<dbReference type="GO" id="GO:0016020">
    <property type="term" value="C:membrane"/>
    <property type="evidence" value="ECO:0007669"/>
    <property type="project" value="InterPro"/>
</dbReference>
<organism evidence="3 4">
    <name type="scientific">Methanobrevibacter thaueri</name>
    <dbReference type="NCBI Taxonomy" id="190975"/>
    <lineage>
        <taxon>Archaea</taxon>
        <taxon>Methanobacteriati</taxon>
        <taxon>Methanobacteriota</taxon>
        <taxon>Methanomada group</taxon>
        <taxon>Methanobacteria</taxon>
        <taxon>Methanobacteriales</taxon>
        <taxon>Methanobacteriaceae</taxon>
        <taxon>Methanobrevibacter</taxon>
    </lineage>
</organism>
<proteinExistence type="predicted"/>
<feature type="transmembrane region" description="Helical" evidence="1">
    <location>
        <begin position="67"/>
        <end position="87"/>
    </location>
</feature>
<feature type="transmembrane region" description="Helical" evidence="1">
    <location>
        <begin position="147"/>
        <end position="169"/>
    </location>
</feature>
<dbReference type="PANTHER" id="PTHR22911">
    <property type="entry name" value="ACYL-MALONYL CONDENSING ENZYME-RELATED"/>
    <property type="match status" value="1"/>
</dbReference>
<comment type="caution">
    <text evidence="3">The sequence shown here is derived from an EMBL/GenBank/DDBJ whole genome shotgun (WGS) entry which is preliminary data.</text>
</comment>
<dbReference type="SUPFAM" id="SSF103481">
    <property type="entry name" value="Multidrug resistance efflux transporter EmrE"/>
    <property type="match status" value="2"/>
</dbReference>
<dbReference type="PANTHER" id="PTHR22911:SF79">
    <property type="entry name" value="MOBA-LIKE NTP TRANSFERASE DOMAIN-CONTAINING PROTEIN"/>
    <property type="match status" value="1"/>
</dbReference>
<dbReference type="Pfam" id="PF00892">
    <property type="entry name" value="EamA"/>
    <property type="match status" value="2"/>
</dbReference>
<evidence type="ECO:0000313" key="4">
    <source>
        <dbReference type="Proteomes" id="UP000783037"/>
    </source>
</evidence>
<gene>
    <name evidence="3" type="ORF">E7Z79_04995</name>
</gene>